<reference evidence="3" key="1">
    <citation type="submission" date="2016-10" db="EMBL/GenBank/DDBJ databases">
        <authorList>
            <person name="Varghese N."/>
            <person name="Submissions S."/>
        </authorList>
    </citation>
    <scope>NUCLEOTIDE SEQUENCE [LARGE SCALE GENOMIC DNA]</scope>
    <source>
        <strain evidence="3">DSM 24729</strain>
    </source>
</reference>
<feature type="signal peptide" evidence="1">
    <location>
        <begin position="1"/>
        <end position="20"/>
    </location>
</feature>
<dbReference type="NCBIfam" id="TIGR03519">
    <property type="entry name" value="T9SS_PorP_fam"/>
    <property type="match status" value="1"/>
</dbReference>
<dbReference type="RefSeq" id="WP_074537350.1">
    <property type="nucleotide sequence ID" value="NZ_FNBD01000001.1"/>
</dbReference>
<accession>A0A1G7DMK2</accession>
<gene>
    <name evidence="2" type="ORF">SAMN04487992_101661</name>
</gene>
<dbReference type="InterPro" id="IPR019861">
    <property type="entry name" value="PorP/SprF_Bacteroidetes"/>
</dbReference>
<keyword evidence="1" id="KW-0732">Signal</keyword>
<keyword evidence="3" id="KW-1185">Reference proteome</keyword>
<proteinExistence type="predicted"/>
<evidence type="ECO:0000313" key="2">
    <source>
        <dbReference type="EMBL" id="SDE52713.1"/>
    </source>
</evidence>
<organism evidence="2 3">
    <name type="scientific">Cellulophaga baltica</name>
    <dbReference type="NCBI Taxonomy" id="76594"/>
    <lineage>
        <taxon>Bacteria</taxon>
        <taxon>Pseudomonadati</taxon>
        <taxon>Bacteroidota</taxon>
        <taxon>Flavobacteriia</taxon>
        <taxon>Flavobacteriales</taxon>
        <taxon>Flavobacteriaceae</taxon>
        <taxon>Cellulophaga</taxon>
    </lineage>
</organism>
<feature type="chain" id="PRO_5010219693" evidence="1">
    <location>
        <begin position="21"/>
        <end position="304"/>
    </location>
</feature>
<dbReference type="Proteomes" id="UP000182114">
    <property type="component" value="Unassembled WGS sequence"/>
</dbReference>
<dbReference type="Pfam" id="PF11751">
    <property type="entry name" value="PorP_SprF"/>
    <property type="match status" value="1"/>
</dbReference>
<protein>
    <submittedName>
        <fullName evidence="2">Type IX secretion system membrane protein, PorP/SprF family</fullName>
    </submittedName>
</protein>
<evidence type="ECO:0000256" key="1">
    <source>
        <dbReference type="SAM" id="SignalP"/>
    </source>
</evidence>
<dbReference type="AlphaFoldDB" id="A0A1G7DMK2"/>
<sequence>MIRNKILTVALLLFVYCVQGQQDPQFTLYNYNTMTVNPGYAGSRGHMAVLSLYRDQWVGIDGAPRTISLGIDSPIGLFDGIGLSVIQDDIGPSQETFIDGNYAHQLILNRRGDRLGLGVKAGIRMFSLDWSKGLYRDQDAVFNQNVNSKILPTIGAGIFYYTDRSYLGVSVPNIITNLRYDEIEEEEASEKVHYYFIAGYVFDLNRKLKFKPSVFAKHVNGAPLTVDTSANFLLYEKVNFGVNYRWDESISALMGFQITPQFSMGYAYDFTTNNLTRYNSGTHEIFLRYQFLSLQTILKSPRFF</sequence>
<name>A0A1G7DMK2_9FLAO</name>
<dbReference type="EMBL" id="FNBD01000001">
    <property type="protein sequence ID" value="SDE52713.1"/>
    <property type="molecule type" value="Genomic_DNA"/>
</dbReference>
<evidence type="ECO:0000313" key="3">
    <source>
        <dbReference type="Proteomes" id="UP000182114"/>
    </source>
</evidence>